<dbReference type="EMBL" id="CM055108">
    <property type="protein sequence ID" value="KAJ7525619.1"/>
    <property type="molecule type" value="Genomic_DNA"/>
</dbReference>
<name>A0ACC2B770_DIPCM</name>
<protein>
    <submittedName>
        <fullName evidence="1">Uncharacterized protein</fullName>
    </submittedName>
</protein>
<dbReference type="Proteomes" id="UP001162992">
    <property type="component" value="Chromosome 17"/>
</dbReference>
<sequence>MDYQLRAFLVAMLVLECLHFSAVMATDPDPLVDFSPDAHNFTLRNIFMNGDVSHGPGGTRAALDTKIFPATTSQGITYVQFKMVPCGINLPHTHPRAAELLTLVSGGPLQVGFVDTNGVAHIDILHPADITIFPRGMLHFEQNVGKEIAFYISALDSQNPGTLTSAGALFQLPTVALATALNQTGKAVTALNSTLYAYGPSLQMSSVSGCVPGRY</sequence>
<evidence type="ECO:0000313" key="1">
    <source>
        <dbReference type="EMBL" id="KAJ7525619.1"/>
    </source>
</evidence>
<accession>A0ACC2B770</accession>
<keyword evidence="2" id="KW-1185">Reference proteome</keyword>
<gene>
    <name evidence="1" type="ORF">O6H91_17G059200</name>
</gene>
<reference evidence="2" key="1">
    <citation type="journal article" date="2024" name="Proc. Natl. Acad. Sci. U.S.A.">
        <title>Extraordinary preservation of gene collinearity over three hundred million years revealed in homosporous lycophytes.</title>
        <authorList>
            <person name="Li C."/>
            <person name="Wickell D."/>
            <person name="Kuo L.Y."/>
            <person name="Chen X."/>
            <person name="Nie B."/>
            <person name="Liao X."/>
            <person name="Peng D."/>
            <person name="Ji J."/>
            <person name="Jenkins J."/>
            <person name="Williams M."/>
            <person name="Shu S."/>
            <person name="Plott C."/>
            <person name="Barry K."/>
            <person name="Rajasekar S."/>
            <person name="Grimwood J."/>
            <person name="Han X."/>
            <person name="Sun S."/>
            <person name="Hou Z."/>
            <person name="He W."/>
            <person name="Dai G."/>
            <person name="Sun C."/>
            <person name="Schmutz J."/>
            <person name="Leebens-Mack J.H."/>
            <person name="Li F.W."/>
            <person name="Wang L."/>
        </authorList>
    </citation>
    <scope>NUCLEOTIDE SEQUENCE [LARGE SCALE GENOMIC DNA]</scope>
    <source>
        <strain evidence="2">cv. PW_Plant_1</strain>
    </source>
</reference>
<evidence type="ECO:0000313" key="2">
    <source>
        <dbReference type="Proteomes" id="UP001162992"/>
    </source>
</evidence>
<comment type="caution">
    <text evidence="1">The sequence shown here is derived from an EMBL/GenBank/DDBJ whole genome shotgun (WGS) entry which is preliminary data.</text>
</comment>
<proteinExistence type="predicted"/>
<organism evidence="1 2">
    <name type="scientific">Diphasiastrum complanatum</name>
    <name type="common">Issler's clubmoss</name>
    <name type="synonym">Lycopodium complanatum</name>
    <dbReference type="NCBI Taxonomy" id="34168"/>
    <lineage>
        <taxon>Eukaryota</taxon>
        <taxon>Viridiplantae</taxon>
        <taxon>Streptophyta</taxon>
        <taxon>Embryophyta</taxon>
        <taxon>Tracheophyta</taxon>
        <taxon>Lycopodiopsida</taxon>
        <taxon>Lycopodiales</taxon>
        <taxon>Lycopodiaceae</taxon>
        <taxon>Lycopodioideae</taxon>
        <taxon>Diphasiastrum</taxon>
    </lineage>
</organism>